<evidence type="ECO:0000256" key="3">
    <source>
        <dbReference type="ARBA" id="ARBA00023295"/>
    </source>
</evidence>
<evidence type="ECO:0000256" key="2">
    <source>
        <dbReference type="ARBA" id="ARBA00022801"/>
    </source>
</evidence>
<evidence type="ECO:0000256" key="1">
    <source>
        <dbReference type="ARBA" id="ARBA00005641"/>
    </source>
</evidence>
<keyword evidence="5" id="KW-0732">Signal</keyword>
<dbReference type="GeneID" id="28830182"/>
<dbReference type="EMBL" id="KQ947427">
    <property type="protein sequence ID" value="KUJ11139.1"/>
    <property type="molecule type" value="Genomic_DNA"/>
</dbReference>
<protein>
    <submittedName>
        <fullName evidence="7">Glycoside hydrolase</fullName>
    </submittedName>
</protein>
<dbReference type="PANTHER" id="PTHR31263:SF0">
    <property type="entry name" value="CELLULASE FAMILY PROTEIN (AFU_ORTHOLOGUE AFUA_5G14560)"/>
    <property type="match status" value="1"/>
</dbReference>
<proteinExistence type="inferred from homology"/>
<accession>A0A194WTX5</accession>
<comment type="similarity">
    <text evidence="1 4">Belongs to the glycosyl hydrolase 5 (cellulase A) family.</text>
</comment>
<dbReference type="KEGG" id="psco:LY89DRAFT_739346"/>
<feature type="chain" id="PRO_5008267445" evidence="5">
    <location>
        <begin position="22"/>
        <end position="409"/>
    </location>
</feature>
<dbReference type="GO" id="GO:0000272">
    <property type="term" value="P:polysaccharide catabolic process"/>
    <property type="evidence" value="ECO:0007669"/>
    <property type="project" value="InterPro"/>
</dbReference>
<feature type="domain" description="Glycoside hydrolase family 5" evidence="6">
    <location>
        <begin position="62"/>
        <end position="363"/>
    </location>
</feature>
<organism evidence="7 8">
    <name type="scientific">Mollisia scopiformis</name>
    <name type="common">Conifer needle endophyte fungus</name>
    <name type="synonym">Phialocephala scopiformis</name>
    <dbReference type="NCBI Taxonomy" id="149040"/>
    <lineage>
        <taxon>Eukaryota</taxon>
        <taxon>Fungi</taxon>
        <taxon>Dikarya</taxon>
        <taxon>Ascomycota</taxon>
        <taxon>Pezizomycotina</taxon>
        <taxon>Leotiomycetes</taxon>
        <taxon>Helotiales</taxon>
        <taxon>Mollisiaceae</taxon>
        <taxon>Mollisia</taxon>
    </lineage>
</organism>
<dbReference type="RefSeq" id="XP_018065494.1">
    <property type="nucleotide sequence ID" value="XM_018220456.1"/>
</dbReference>
<keyword evidence="3 4" id="KW-0326">Glycosidase</keyword>
<reference evidence="7 8" key="1">
    <citation type="submission" date="2015-10" db="EMBL/GenBank/DDBJ databases">
        <title>Full genome of DAOMC 229536 Phialocephala scopiformis, a fungal endophyte of spruce producing the potent anti-insectan compound rugulosin.</title>
        <authorList>
            <consortium name="DOE Joint Genome Institute"/>
            <person name="Walker A.K."/>
            <person name="Frasz S.L."/>
            <person name="Seifert K.A."/>
            <person name="Miller J.D."/>
            <person name="Mondo S.J."/>
            <person name="Labutti K."/>
            <person name="Lipzen A."/>
            <person name="Dockter R."/>
            <person name="Kennedy M."/>
            <person name="Grigoriev I.V."/>
            <person name="Spatafora J.W."/>
        </authorList>
    </citation>
    <scope>NUCLEOTIDE SEQUENCE [LARGE SCALE GENOMIC DNA]</scope>
    <source>
        <strain evidence="7 8">CBS 120377</strain>
    </source>
</reference>
<evidence type="ECO:0000256" key="4">
    <source>
        <dbReference type="RuleBase" id="RU361153"/>
    </source>
</evidence>
<keyword evidence="8" id="KW-1185">Reference proteome</keyword>
<dbReference type="AlphaFoldDB" id="A0A194WTX5"/>
<dbReference type="Pfam" id="PF00150">
    <property type="entry name" value="Cellulase"/>
    <property type="match status" value="1"/>
</dbReference>
<evidence type="ECO:0000313" key="7">
    <source>
        <dbReference type="EMBL" id="KUJ11139.1"/>
    </source>
</evidence>
<evidence type="ECO:0000313" key="8">
    <source>
        <dbReference type="Proteomes" id="UP000070700"/>
    </source>
</evidence>
<name>A0A194WTX5_MOLSC</name>
<dbReference type="InterPro" id="IPR017853">
    <property type="entry name" value="GH"/>
</dbReference>
<dbReference type="GO" id="GO:0004553">
    <property type="term" value="F:hydrolase activity, hydrolyzing O-glycosyl compounds"/>
    <property type="evidence" value="ECO:0007669"/>
    <property type="project" value="InterPro"/>
</dbReference>
<dbReference type="SUPFAM" id="SSF51445">
    <property type="entry name" value="(Trans)glycosidases"/>
    <property type="match status" value="1"/>
</dbReference>
<dbReference type="OrthoDB" id="442731at2759"/>
<dbReference type="Proteomes" id="UP000070700">
    <property type="component" value="Unassembled WGS sequence"/>
</dbReference>
<dbReference type="InterPro" id="IPR001547">
    <property type="entry name" value="Glyco_hydro_5"/>
</dbReference>
<gene>
    <name evidence="7" type="ORF">LY89DRAFT_739346</name>
</gene>
<dbReference type="PANTHER" id="PTHR31263">
    <property type="entry name" value="CELLULASE FAMILY PROTEIN (AFU_ORTHOLOGUE AFUA_5G14560)"/>
    <property type="match status" value="1"/>
</dbReference>
<sequence length="409" mass="44989">MRLNLPSIIVLTWGVVGGLCAWPNGPLVTSGRWIHNSLGQNVTYAGVNWPGAADVMIPEGLQYASIASIVSGIKSLGMNAIRLTFAIEMIDDIYNGGDVTLATAFNKALGTTNGPVVYNKVLKNNPSFSASTTRLQVYDAIAAECLKQEIYVHLDNHMSKGGWCCSTTDGNAWFGDTYFNVANWKRGLEYMVTHGKSWGNLMSIGMRNELRTPSDNTTLTNNYYNWDNWYTNMVAASKIINTANSNILIFFSGLNFDTTLTPIVAGTNLGSSVYFNKTSFPYWDKMVLELHDYENSVSSCSTLQSDLTGNGFSTLSGTQTNTMPMVVTEWGHDQTDGSYTGVYASCLHSYLPAQHVGWMIWVLAGSYYIRSGTQDYDETWGLYNHNWSAWRSTAAVANLQSMVSATLAS</sequence>
<dbReference type="InParanoid" id="A0A194WTX5"/>
<evidence type="ECO:0000259" key="6">
    <source>
        <dbReference type="Pfam" id="PF00150"/>
    </source>
</evidence>
<keyword evidence="2 4" id="KW-0378">Hydrolase</keyword>
<evidence type="ECO:0000256" key="5">
    <source>
        <dbReference type="SAM" id="SignalP"/>
    </source>
</evidence>
<dbReference type="Gene3D" id="3.20.20.80">
    <property type="entry name" value="Glycosidases"/>
    <property type="match status" value="1"/>
</dbReference>
<feature type="signal peptide" evidence="5">
    <location>
        <begin position="1"/>
        <end position="21"/>
    </location>
</feature>